<feature type="region of interest" description="Disordered" evidence="1">
    <location>
        <begin position="116"/>
        <end position="224"/>
    </location>
</feature>
<reference evidence="2" key="1">
    <citation type="submission" date="2017-07" db="EMBL/GenBank/DDBJ databases">
        <title>Taro Niue Genome Assembly and Annotation.</title>
        <authorList>
            <person name="Atibalentja N."/>
            <person name="Keating K."/>
            <person name="Fields C.J."/>
        </authorList>
    </citation>
    <scope>NUCLEOTIDE SEQUENCE</scope>
    <source>
        <strain evidence="2">Niue_2</strain>
        <tissue evidence="2">Leaf</tissue>
    </source>
</reference>
<protein>
    <submittedName>
        <fullName evidence="2">Uncharacterized protein</fullName>
    </submittedName>
</protein>
<comment type="caution">
    <text evidence="2">The sequence shown here is derived from an EMBL/GenBank/DDBJ whole genome shotgun (WGS) entry which is preliminary data.</text>
</comment>
<dbReference type="EMBL" id="NMUH01005511">
    <property type="protein sequence ID" value="MQM12966.1"/>
    <property type="molecule type" value="Genomic_DNA"/>
</dbReference>
<evidence type="ECO:0000256" key="1">
    <source>
        <dbReference type="SAM" id="MobiDB-lite"/>
    </source>
</evidence>
<dbReference type="AlphaFoldDB" id="A0A843WY30"/>
<dbReference type="Proteomes" id="UP000652761">
    <property type="component" value="Unassembled WGS sequence"/>
</dbReference>
<feature type="compositionally biased region" description="Basic and acidic residues" evidence="1">
    <location>
        <begin position="147"/>
        <end position="160"/>
    </location>
</feature>
<dbReference type="Pfam" id="PF14223">
    <property type="entry name" value="Retrotran_gag_2"/>
    <property type="match status" value="1"/>
</dbReference>
<accession>A0A843WY30</accession>
<dbReference type="OrthoDB" id="785014at2759"/>
<name>A0A843WY30_COLES</name>
<organism evidence="2 3">
    <name type="scientific">Colocasia esculenta</name>
    <name type="common">Wild taro</name>
    <name type="synonym">Arum esculentum</name>
    <dbReference type="NCBI Taxonomy" id="4460"/>
    <lineage>
        <taxon>Eukaryota</taxon>
        <taxon>Viridiplantae</taxon>
        <taxon>Streptophyta</taxon>
        <taxon>Embryophyta</taxon>
        <taxon>Tracheophyta</taxon>
        <taxon>Spermatophyta</taxon>
        <taxon>Magnoliopsida</taxon>
        <taxon>Liliopsida</taxon>
        <taxon>Araceae</taxon>
        <taxon>Aroideae</taxon>
        <taxon>Colocasieae</taxon>
        <taxon>Colocasia</taxon>
    </lineage>
</organism>
<sequence>MQVFLRAQDHQIWKVVSNGPYELSEDEEKWTPEEIKKSNANWSAMNIMQCSLHPTEFSRVPSCSSAKEIWNRLMVIYEGSSEVKETKANMLVSEYEAFKMKHDETISEMYGRNEEDVKMKKKPLALKASPSTTKAIEESESSTSEDDSGHVKSECPEIQKKTQPRWNRNKQKAMMGTWSEEEEDDEEESSDAEDMKSKLCLMAREKEGEEEEVSSPFKDFTLDD</sequence>
<evidence type="ECO:0000313" key="2">
    <source>
        <dbReference type="EMBL" id="MQM12966.1"/>
    </source>
</evidence>
<dbReference type="PANTHER" id="PTHR34676:SF8">
    <property type="entry name" value="TRANSMEMBRANE PROTEIN"/>
    <property type="match status" value="1"/>
</dbReference>
<feature type="compositionally biased region" description="Acidic residues" evidence="1">
    <location>
        <begin position="179"/>
        <end position="192"/>
    </location>
</feature>
<dbReference type="PANTHER" id="PTHR34676">
    <property type="entry name" value="DUF4219 DOMAIN-CONTAINING PROTEIN-RELATED"/>
    <property type="match status" value="1"/>
</dbReference>
<gene>
    <name evidence="2" type="ORF">Taro_045887</name>
</gene>
<evidence type="ECO:0000313" key="3">
    <source>
        <dbReference type="Proteomes" id="UP000652761"/>
    </source>
</evidence>
<keyword evidence="3" id="KW-1185">Reference proteome</keyword>
<feature type="compositionally biased region" description="Basic and acidic residues" evidence="1">
    <location>
        <begin position="193"/>
        <end position="207"/>
    </location>
</feature>
<proteinExistence type="predicted"/>